<dbReference type="Proteomes" id="UP000187209">
    <property type="component" value="Unassembled WGS sequence"/>
</dbReference>
<dbReference type="EMBL" id="MPUH01000232">
    <property type="protein sequence ID" value="OMJ85587.1"/>
    <property type="molecule type" value="Genomic_DNA"/>
</dbReference>
<evidence type="ECO:0000313" key="3">
    <source>
        <dbReference type="Proteomes" id="UP000187209"/>
    </source>
</evidence>
<keyword evidence="1" id="KW-0812">Transmembrane</keyword>
<dbReference type="AlphaFoldDB" id="A0A1R2C9A8"/>
<keyword evidence="1" id="KW-0472">Membrane</keyword>
<organism evidence="2 3">
    <name type="scientific">Stentor coeruleus</name>
    <dbReference type="NCBI Taxonomy" id="5963"/>
    <lineage>
        <taxon>Eukaryota</taxon>
        <taxon>Sar</taxon>
        <taxon>Alveolata</taxon>
        <taxon>Ciliophora</taxon>
        <taxon>Postciliodesmatophora</taxon>
        <taxon>Heterotrichea</taxon>
        <taxon>Heterotrichida</taxon>
        <taxon>Stentoridae</taxon>
        <taxon>Stentor</taxon>
    </lineage>
</organism>
<comment type="caution">
    <text evidence="2">The sequence shown here is derived from an EMBL/GenBank/DDBJ whole genome shotgun (WGS) entry which is preliminary data.</text>
</comment>
<keyword evidence="3" id="KW-1185">Reference proteome</keyword>
<evidence type="ECO:0000256" key="1">
    <source>
        <dbReference type="SAM" id="Phobius"/>
    </source>
</evidence>
<accession>A0A1R2C9A8</accession>
<keyword evidence="1" id="KW-1133">Transmembrane helix</keyword>
<gene>
    <name evidence="2" type="ORF">SteCoe_13063</name>
</gene>
<sequence>MEAIADLNTHLLSKFPRGIKIILSEFPLQDYSLLISFALTFIGLILLILVIRWSPPRPIPEGLKPKYN</sequence>
<proteinExistence type="predicted"/>
<name>A0A1R2C9A8_9CILI</name>
<dbReference type="OrthoDB" id="10355702at2759"/>
<feature type="transmembrane region" description="Helical" evidence="1">
    <location>
        <begin position="31"/>
        <end position="51"/>
    </location>
</feature>
<evidence type="ECO:0000313" key="2">
    <source>
        <dbReference type="EMBL" id="OMJ85587.1"/>
    </source>
</evidence>
<protein>
    <submittedName>
        <fullName evidence="2">Uncharacterized protein</fullName>
    </submittedName>
</protein>
<reference evidence="2 3" key="1">
    <citation type="submission" date="2016-11" db="EMBL/GenBank/DDBJ databases">
        <title>The macronuclear genome of Stentor coeruleus: a giant cell with tiny introns.</title>
        <authorList>
            <person name="Slabodnick M."/>
            <person name="Ruby J.G."/>
            <person name="Reiff S.B."/>
            <person name="Swart E.C."/>
            <person name="Gosai S."/>
            <person name="Prabakaran S."/>
            <person name="Witkowska E."/>
            <person name="Larue G.E."/>
            <person name="Fisher S."/>
            <person name="Freeman R.M."/>
            <person name="Gunawardena J."/>
            <person name="Chu W."/>
            <person name="Stover N.A."/>
            <person name="Gregory B.D."/>
            <person name="Nowacki M."/>
            <person name="Derisi J."/>
            <person name="Roy S.W."/>
            <person name="Marshall W.F."/>
            <person name="Sood P."/>
        </authorList>
    </citation>
    <scope>NUCLEOTIDE SEQUENCE [LARGE SCALE GENOMIC DNA]</scope>
    <source>
        <strain evidence="2">WM001</strain>
    </source>
</reference>